<reference evidence="1 2" key="1">
    <citation type="journal article" date="2020" name="Insects">
        <title>Bacteria Belonging to Pseudomonas typographi sp. nov. from the Bark Beetle Ips typographus Have Genomic Potential to Aid in the Host Ecology.</title>
        <authorList>
            <person name="Peral-Aranega E."/>
            <person name="Saati-Santamaria Z."/>
            <person name="Kolarik M."/>
            <person name="Rivas R."/>
            <person name="Garcia-Fraile P."/>
        </authorList>
    </citation>
    <scope>NUCLEOTIDE SEQUENCE [LARGE SCALE GENOMIC DNA]</scope>
    <source>
        <strain evidence="1 2">CA3A</strain>
    </source>
</reference>
<dbReference type="RefSeq" id="WP_190416716.1">
    <property type="nucleotide sequence ID" value="NZ_JAAOCA010000001.1"/>
</dbReference>
<organism evidence="1 2">
    <name type="scientific">Pseudomonas typographi</name>
    <dbReference type="NCBI Taxonomy" id="2715964"/>
    <lineage>
        <taxon>Bacteria</taxon>
        <taxon>Pseudomonadati</taxon>
        <taxon>Pseudomonadota</taxon>
        <taxon>Gammaproteobacteria</taxon>
        <taxon>Pseudomonadales</taxon>
        <taxon>Pseudomonadaceae</taxon>
        <taxon>Pseudomonas</taxon>
    </lineage>
</organism>
<sequence length="977" mass="108484">MPYTEALEQLYALDRALAAGLNAAPDLWATLAQRLADAVPAELAQTPPDGLYLADEPLTAWVARRIADPGAILPAQSTRLTAQGFIAVNEGGHHALVRFIEVFCPDARQLWLDNLTRYWAYQPVAGRPRQQWLAERLRQQWQAQLELRETAQTLATPALALARRAMDGIEPWKGQIELGRHRHRVALPGAFVLAATDPAVTAAQPCLLSTLAWGWEAFDSWPALWQELAERLEDDLQGPALVSSLAPDDYPIGRAAEHLGLAPRSRPLFTELAASLIRRQYAAAQAAWPQALEPLGRGDMVEANQRLADALPLAPLLSSQAIRQTHFVTLVEKKAPAWLTRLNQDERVILLRSMLELRVATMNALGPRMLTLDQFNDPVHLEQFTREQLRTALRSHGITHAPDAIWITTVAARAVGPIINPGQPTGSSYIPGAVLESAGGTVELVPTRQSLMQLALTNISPANWDYLLTATVQDEQGQAIPGLRGSTARKIVRQINVAQRYGAYLTSQLRTGPLGQWRRTTYARLLKAKMRYEGLRAGFRRHLPSRALHPWITALLHYPWRPHGTTEASRPLHSWQLVLRGTPVHGVYLIGPEPDNTPTPVLLYAPDNPTRRHWMLFADRQTFTRQWLGDERVKEYLIRRTALAEHPALRRLFNGRGVHSHIEAVLTRGSFFGHAYQSETRLIIANADAMSVSNAEVNQEVITEATLTLIELLSAVLPAKVTGPLSLARAAWAGVQFWQSVQAEESIDMQLAHVADMHAHLLEGAIALSSNPLMSKVMRRLPLNVGVPIHSHYAAKHSNTQLKYKLSSASQAASGSRQTRHGTSDYYIEDVFGRRYEVLNDGEHWRVVDARNPGAPFKPVIQQGPGGEWEIVDFSLWKGALPHIPALLDRLASPASIGNLPNGQVSPLANGHYLRLGQRLIEVRPSVLPGRYTTVIPPAKRSEATLTVLWRWSASTATWQAKARLHAMSTRWFDLPH</sequence>
<evidence type="ECO:0000313" key="2">
    <source>
        <dbReference type="Proteomes" id="UP000805841"/>
    </source>
</evidence>
<dbReference type="EMBL" id="JAAOCA010000001">
    <property type="protein sequence ID" value="MBD1597298.1"/>
    <property type="molecule type" value="Genomic_DNA"/>
</dbReference>
<evidence type="ECO:0008006" key="3">
    <source>
        <dbReference type="Google" id="ProtNLM"/>
    </source>
</evidence>
<proteinExistence type="predicted"/>
<accession>A0ABR7YVS4</accession>
<dbReference type="Proteomes" id="UP000805841">
    <property type="component" value="Unassembled WGS sequence"/>
</dbReference>
<gene>
    <name evidence="1" type="ORF">HAQ05_01035</name>
</gene>
<evidence type="ECO:0000313" key="1">
    <source>
        <dbReference type="EMBL" id="MBD1597298.1"/>
    </source>
</evidence>
<keyword evidence="2" id="KW-1185">Reference proteome</keyword>
<name>A0ABR7YVS4_9PSED</name>
<protein>
    <recommendedName>
        <fullName evidence="3">DUF4132 domain-containing protein</fullName>
    </recommendedName>
</protein>
<comment type="caution">
    <text evidence="1">The sequence shown here is derived from an EMBL/GenBank/DDBJ whole genome shotgun (WGS) entry which is preliminary data.</text>
</comment>